<organism evidence="6 7">
    <name type="scientific">Somion occarium</name>
    <dbReference type="NCBI Taxonomy" id="3059160"/>
    <lineage>
        <taxon>Eukaryota</taxon>
        <taxon>Fungi</taxon>
        <taxon>Dikarya</taxon>
        <taxon>Basidiomycota</taxon>
        <taxon>Agaricomycotina</taxon>
        <taxon>Agaricomycetes</taxon>
        <taxon>Polyporales</taxon>
        <taxon>Cerrenaceae</taxon>
        <taxon>Somion</taxon>
    </lineage>
</organism>
<evidence type="ECO:0000256" key="1">
    <source>
        <dbReference type="ARBA" id="ARBA00009755"/>
    </source>
</evidence>
<dbReference type="InterPro" id="IPR032696">
    <property type="entry name" value="SQ_cyclase_C"/>
</dbReference>
<keyword evidence="7" id="KW-1185">Reference proteome</keyword>
<gene>
    <name evidence="6" type="ORF">GFSPODELE1_LOCUS10005</name>
</gene>
<dbReference type="EMBL" id="OZ037951">
    <property type="protein sequence ID" value="CAL1714973.1"/>
    <property type="molecule type" value="Genomic_DNA"/>
</dbReference>
<evidence type="ECO:0000313" key="7">
    <source>
        <dbReference type="Proteomes" id="UP001497453"/>
    </source>
</evidence>
<comment type="similarity">
    <text evidence="1 3">Belongs to the terpene cyclase/mutase family.</text>
</comment>
<accession>A0ABP1E6X0</accession>
<dbReference type="SUPFAM" id="SSF48239">
    <property type="entry name" value="Terpenoid cyclases/Protein prenyltransferases"/>
    <property type="match status" value="2"/>
</dbReference>
<proteinExistence type="inferred from homology"/>
<dbReference type="Pfam" id="PF13243">
    <property type="entry name" value="SQHop_cyclase_C"/>
    <property type="match status" value="1"/>
</dbReference>
<dbReference type="SFLD" id="SFLDG01016">
    <property type="entry name" value="Prenyltransferase_Like_2"/>
    <property type="match status" value="1"/>
</dbReference>
<keyword evidence="2" id="KW-0677">Repeat</keyword>
<dbReference type="Gene3D" id="1.50.10.20">
    <property type="match status" value="2"/>
</dbReference>
<dbReference type="PANTHER" id="PTHR11764:SF20">
    <property type="entry name" value="LANOSTEROL SYNTHASE"/>
    <property type="match status" value="1"/>
</dbReference>
<sequence length="731" mass="82959">MSCYTPIDIPASGEKTFVDYSRWKLTYTEDGGHIWKYLKTDEEIQSLPQTVLDKYWLGLPLNLPALPPAKDALSAARNGLHFLKHLQAEDGHWPGSYAGPMFLLPGLVIGSYVTRMTFQEEERLEIIRYLLNRAHAEDGGWGIHIEGPSTAFGTALNYVVLRILGVSADHPALVKARGTLHRLGGATHVPQWGSFWLSILNVYDWEGNNPIPPELWVLPEWLPFHPSRWWTHCRMVYIPMCYLYGIRWSMPENDLILALREELYTQNYYSIDWPAQRNTVAEIDLYVPHSTLLNVANLALGAYENCVHPAIRRKALDICYKQVIYEDENTGYQDLAPVNMMMNCIVRYAEDGPDSQAYKKHMKARADAMWVCEDGMFMGGTNGSQLWDIVFIAQALVESGLGAEEENRECLSKALQWLDQCQIKENPKFMKEGHRHPTRGAWPFSTRTQGYTVSDCTGEGLKAVIYIQEHVPGMPKLVSERRLCDAVDIMLGMQNADGGFASYEVIRGPGWLELLNPAEVFGDIMIEHSYPECTTSVITALSIFTKHYPHYRVADIEHVTKRAVEFLHNAQKPEGGWYGSWGICFTYATQFALESLSLVGEIYTTSKSARRACDFLVSKQRADGGWGESWESCEKIAWVEHKDSQVVQTAWATMALIYGRYPHPEPIERAVRLVMSRQNPDGSWPQEALEGIFNKTVTIAYPLFKSSFSIWMLGKAHQYLAELQAEKANGY</sequence>
<dbReference type="Pfam" id="PF13249">
    <property type="entry name" value="SQHop_cyclase_N"/>
    <property type="match status" value="1"/>
</dbReference>
<keyword evidence="3" id="KW-0413">Isomerase</keyword>
<evidence type="ECO:0000256" key="3">
    <source>
        <dbReference type="RuleBase" id="RU362003"/>
    </source>
</evidence>
<protein>
    <recommendedName>
        <fullName evidence="3">Terpene cyclase/mutase family member</fullName>
        <ecNumber evidence="3">5.4.99.-</ecNumber>
    </recommendedName>
</protein>
<dbReference type="InterPro" id="IPR018333">
    <property type="entry name" value="Squalene_cyclase"/>
</dbReference>
<dbReference type="PANTHER" id="PTHR11764">
    <property type="entry name" value="TERPENE CYCLASE/MUTASE FAMILY MEMBER"/>
    <property type="match status" value="1"/>
</dbReference>
<dbReference type="InterPro" id="IPR008930">
    <property type="entry name" value="Terpenoid_cyclase/PrenylTrfase"/>
</dbReference>
<name>A0ABP1E6X0_9APHY</name>
<dbReference type="CDD" id="cd02892">
    <property type="entry name" value="SQCY_1"/>
    <property type="match status" value="1"/>
</dbReference>
<dbReference type="Proteomes" id="UP001497453">
    <property type="component" value="Chromosome 8"/>
</dbReference>
<reference evidence="7" key="1">
    <citation type="submission" date="2024-04" db="EMBL/GenBank/DDBJ databases">
        <authorList>
            <person name="Shaw F."/>
            <person name="Minotto A."/>
        </authorList>
    </citation>
    <scope>NUCLEOTIDE SEQUENCE [LARGE SCALE GENOMIC DNA]</scope>
</reference>
<dbReference type="NCBIfam" id="TIGR01787">
    <property type="entry name" value="squalene_cyclas"/>
    <property type="match status" value="1"/>
</dbReference>
<dbReference type="Gene3D" id="6.20.120.20">
    <property type="match status" value="1"/>
</dbReference>
<feature type="domain" description="Squalene cyclase C-terminal" evidence="4">
    <location>
        <begin position="384"/>
        <end position="717"/>
    </location>
</feature>
<evidence type="ECO:0000256" key="2">
    <source>
        <dbReference type="ARBA" id="ARBA00022737"/>
    </source>
</evidence>
<evidence type="ECO:0000259" key="5">
    <source>
        <dbReference type="Pfam" id="PF13249"/>
    </source>
</evidence>
<dbReference type="InterPro" id="IPR032697">
    <property type="entry name" value="SQ_cyclase_N"/>
</dbReference>
<feature type="domain" description="Squalene cyclase N-terminal" evidence="5">
    <location>
        <begin position="82"/>
        <end position="370"/>
    </location>
</feature>
<evidence type="ECO:0000259" key="4">
    <source>
        <dbReference type="Pfam" id="PF13243"/>
    </source>
</evidence>
<dbReference type="EC" id="5.4.99.-" evidence="3"/>
<evidence type="ECO:0000313" key="6">
    <source>
        <dbReference type="EMBL" id="CAL1714973.1"/>
    </source>
</evidence>